<name>A0A1R3KSB2_9ROSI</name>
<reference evidence="2" key="1">
    <citation type="submission" date="2013-09" db="EMBL/GenBank/DDBJ databases">
        <title>Corchorus olitorius genome sequencing.</title>
        <authorList>
            <person name="Alam M."/>
            <person name="Haque M.S."/>
            <person name="Islam M.S."/>
            <person name="Emdad E.M."/>
            <person name="Islam M.M."/>
            <person name="Ahmed B."/>
            <person name="Halim A."/>
            <person name="Hossen Q.M.M."/>
            <person name="Hossain M.Z."/>
            <person name="Ahmed R."/>
            <person name="Khan M.M."/>
            <person name="Islam R."/>
            <person name="Rashid M.M."/>
            <person name="Khan S.A."/>
            <person name="Rahman M.S."/>
            <person name="Alam M."/>
            <person name="Yahiya A.S."/>
            <person name="Khan M.S."/>
            <person name="Azam M.S."/>
            <person name="Haque T."/>
            <person name="Lashkar M.Z.H."/>
            <person name="Akhand A.I."/>
            <person name="Morshed G."/>
            <person name="Roy S."/>
            <person name="Uddin K.S."/>
            <person name="Rabeya T."/>
            <person name="Hossain A.S."/>
            <person name="Chowdhury A."/>
            <person name="Snigdha A.R."/>
            <person name="Mortoza M.S."/>
            <person name="Matin S.A."/>
            <person name="Hoque S.M.E."/>
            <person name="Islam M.K."/>
            <person name="Roy D.K."/>
            <person name="Haider R."/>
            <person name="Moosa M.M."/>
            <person name="Elias S.M."/>
            <person name="Hasan A.M."/>
            <person name="Jahan S."/>
            <person name="Shafiuddin M."/>
            <person name="Mahmood N."/>
            <person name="Shommy N.S."/>
        </authorList>
    </citation>
    <scope>NUCLEOTIDE SEQUENCE [LARGE SCALE GENOMIC DNA]</scope>
    <source>
        <strain evidence="2">cv. O-4</strain>
    </source>
</reference>
<accession>A0A1R3KSB2</accession>
<dbReference type="Proteomes" id="UP000187203">
    <property type="component" value="Unassembled WGS sequence"/>
</dbReference>
<keyword evidence="2" id="KW-1185">Reference proteome</keyword>
<evidence type="ECO:0000313" key="1">
    <source>
        <dbReference type="EMBL" id="OMP09960.1"/>
    </source>
</evidence>
<comment type="caution">
    <text evidence="1">The sequence shown here is derived from an EMBL/GenBank/DDBJ whole genome shotgun (WGS) entry which is preliminary data.</text>
</comment>
<gene>
    <name evidence="1" type="ORF">COLO4_04964</name>
</gene>
<evidence type="ECO:0000313" key="2">
    <source>
        <dbReference type="Proteomes" id="UP000187203"/>
    </source>
</evidence>
<dbReference type="EMBL" id="AWUE01012096">
    <property type="protein sequence ID" value="OMP09960.1"/>
    <property type="molecule type" value="Genomic_DNA"/>
</dbReference>
<sequence>MAGFRKNVTPFSRTGRFNKPGTFFMAQSSSAKSDSLAASRTRVLLMFLLVSFDVVLV</sequence>
<organism evidence="1 2">
    <name type="scientific">Corchorus olitorius</name>
    <dbReference type="NCBI Taxonomy" id="93759"/>
    <lineage>
        <taxon>Eukaryota</taxon>
        <taxon>Viridiplantae</taxon>
        <taxon>Streptophyta</taxon>
        <taxon>Embryophyta</taxon>
        <taxon>Tracheophyta</taxon>
        <taxon>Spermatophyta</taxon>
        <taxon>Magnoliopsida</taxon>
        <taxon>eudicotyledons</taxon>
        <taxon>Gunneridae</taxon>
        <taxon>Pentapetalae</taxon>
        <taxon>rosids</taxon>
        <taxon>malvids</taxon>
        <taxon>Malvales</taxon>
        <taxon>Malvaceae</taxon>
        <taxon>Grewioideae</taxon>
        <taxon>Apeibeae</taxon>
        <taxon>Corchorus</taxon>
    </lineage>
</organism>
<dbReference type="AlphaFoldDB" id="A0A1R3KSB2"/>
<proteinExistence type="predicted"/>
<protein>
    <submittedName>
        <fullName evidence="1">Uncharacterized protein</fullName>
    </submittedName>
</protein>